<dbReference type="SUPFAM" id="SSF51735">
    <property type="entry name" value="NAD(P)-binding Rossmann-fold domains"/>
    <property type="match status" value="1"/>
</dbReference>
<name>A0A8H3PI37_9LECA</name>
<dbReference type="GO" id="GO:0005737">
    <property type="term" value="C:cytoplasm"/>
    <property type="evidence" value="ECO:0007669"/>
    <property type="project" value="TreeGrafter"/>
</dbReference>
<protein>
    <recommendedName>
        <fullName evidence="4">NAD(P)-binding protein</fullName>
    </recommendedName>
</protein>
<comment type="similarity">
    <text evidence="1">Belongs to the short-chain dehydrogenases/reductases (SDR) family.</text>
</comment>
<sequence>MSSTIVLITGGNRGLGQGLVKNFLEQPNHTVIAANRDPSSSTSKALSDLPKGKGTNLILVKYDASIEQDAFSVVKELQQNHGISYLDIVVANAGYSKNYPLVKDVKRSDLVELLETNAFGPVSLYQATRDLLQKSEKKPIFAPVGSGAGALGRQPPVPNASYGPSKTVVFWYGVRINAEDEWLNSFVLDPGFVQTEMGNVGARTFGMVEAPITVEDSTGGMYNVLTTATKEKYGGKCVLFTGEVQEW</sequence>
<evidence type="ECO:0000313" key="2">
    <source>
        <dbReference type="EMBL" id="CAF9940790.1"/>
    </source>
</evidence>
<evidence type="ECO:0008006" key="4">
    <source>
        <dbReference type="Google" id="ProtNLM"/>
    </source>
</evidence>
<evidence type="ECO:0000313" key="3">
    <source>
        <dbReference type="Proteomes" id="UP000664521"/>
    </source>
</evidence>
<dbReference type="PANTHER" id="PTHR43544">
    <property type="entry name" value="SHORT-CHAIN DEHYDROGENASE/REDUCTASE"/>
    <property type="match status" value="1"/>
</dbReference>
<dbReference type="InterPro" id="IPR051468">
    <property type="entry name" value="Fungal_SecMetab_SDRs"/>
</dbReference>
<gene>
    <name evidence="2" type="ORF">HETSPECPRED_002640</name>
</gene>
<comment type="caution">
    <text evidence="2">The sequence shown here is derived from an EMBL/GenBank/DDBJ whole genome shotgun (WGS) entry which is preliminary data.</text>
</comment>
<accession>A0A8H3PI37</accession>
<dbReference type="GO" id="GO:0016491">
    <property type="term" value="F:oxidoreductase activity"/>
    <property type="evidence" value="ECO:0007669"/>
    <property type="project" value="TreeGrafter"/>
</dbReference>
<dbReference type="OrthoDB" id="9876299at2759"/>
<dbReference type="Gene3D" id="3.40.50.720">
    <property type="entry name" value="NAD(P)-binding Rossmann-like Domain"/>
    <property type="match status" value="1"/>
</dbReference>
<dbReference type="Proteomes" id="UP000664521">
    <property type="component" value="Unassembled WGS sequence"/>
</dbReference>
<dbReference type="PRINTS" id="PR00081">
    <property type="entry name" value="GDHRDH"/>
</dbReference>
<reference evidence="2" key="1">
    <citation type="submission" date="2021-03" db="EMBL/GenBank/DDBJ databases">
        <authorList>
            <person name="Tagirdzhanova G."/>
        </authorList>
    </citation>
    <scope>NUCLEOTIDE SEQUENCE</scope>
</reference>
<evidence type="ECO:0000256" key="1">
    <source>
        <dbReference type="ARBA" id="ARBA00006484"/>
    </source>
</evidence>
<organism evidence="2 3">
    <name type="scientific">Heterodermia speciosa</name>
    <dbReference type="NCBI Taxonomy" id="116794"/>
    <lineage>
        <taxon>Eukaryota</taxon>
        <taxon>Fungi</taxon>
        <taxon>Dikarya</taxon>
        <taxon>Ascomycota</taxon>
        <taxon>Pezizomycotina</taxon>
        <taxon>Lecanoromycetes</taxon>
        <taxon>OSLEUM clade</taxon>
        <taxon>Lecanoromycetidae</taxon>
        <taxon>Caliciales</taxon>
        <taxon>Physciaceae</taxon>
        <taxon>Heterodermia</taxon>
    </lineage>
</organism>
<proteinExistence type="inferred from homology"/>
<dbReference type="Pfam" id="PF00106">
    <property type="entry name" value="adh_short"/>
    <property type="match status" value="1"/>
</dbReference>
<keyword evidence="3" id="KW-1185">Reference proteome</keyword>
<dbReference type="EMBL" id="CAJPDS010000162">
    <property type="protein sequence ID" value="CAF9940790.1"/>
    <property type="molecule type" value="Genomic_DNA"/>
</dbReference>
<dbReference type="InterPro" id="IPR036291">
    <property type="entry name" value="NAD(P)-bd_dom_sf"/>
</dbReference>
<dbReference type="AlphaFoldDB" id="A0A8H3PI37"/>
<dbReference type="PANTHER" id="PTHR43544:SF26">
    <property type="entry name" value="SHORT CHAIN DEHYDROGENASE_REDUCTASE FAMILY OXIDOREDUCTASE (JCVI)"/>
    <property type="match status" value="1"/>
</dbReference>
<dbReference type="InterPro" id="IPR002347">
    <property type="entry name" value="SDR_fam"/>
</dbReference>